<evidence type="ECO:0000313" key="9">
    <source>
        <dbReference type="Proteomes" id="UP001150538"/>
    </source>
</evidence>
<dbReference type="InterPro" id="IPR019786">
    <property type="entry name" value="Zinc_finger_PHD-type_CS"/>
</dbReference>
<organism evidence="8 9">
    <name type="scientific">Mycoemilia scoparia</name>
    <dbReference type="NCBI Taxonomy" id="417184"/>
    <lineage>
        <taxon>Eukaryota</taxon>
        <taxon>Fungi</taxon>
        <taxon>Fungi incertae sedis</taxon>
        <taxon>Zoopagomycota</taxon>
        <taxon>Kickxellomycotina</taxon>
        <taxon>Kickxellomycetes</taxon>
        <taxon>Kickxellales</taxon>
        <taxon>Kickxellaceae</taxon>
        <taxon>Mycoemilia</taxon>
    </lineage>
</organism>
<feature type="compositionally biased region" description="Basic and acidic residues" evidence="5">
    <location>
        <begin position="141"/>
        <end position="153"/>
    </location>
</feature>
<dbReference type="PROSITE" id="PS51038">
    <property type="entry name" value="BAH"/>
    <property type="match status" value="1"/>
</dbReference>
<feature type="region of interest" description="Disordered" evidence="5">
    <location>
        <begin position="1152"/>
        <end position="1174"/>
    </location>
</feature>
<feature type="compositionally biased region" description="Low complexity" evidence="5">
    <location>
        <begin position="369"/>
        <end position="379"/>
    </location>
</feature>
<dbReference type="InterPro" id="IPR011011">
    <property type="entry name" value="Znf_FYVE_PHD"/>
</dbReference>
<evidence type="ECO:0000259" key="7">
    <source>
        <dbReference type="PROSITE" id="PS51038"/>
    </source>
</evidence>
<feature type="region of interest" description="Disordered" evidence="5">
    <location>
        <begin position="735"/>
        <end position="780"/>
    </location>
</feature>
<dbReference type="GO" id="GO:0008270">
    <property type="term" value="F:zinc ion binding"/>
    <property type="evidence" value="ECO:0007669"/>
    <property type="project" value="UniProtKB-KW"/>
</dbReference>
<feature type="region of interest" description="Disordered" evidence="5">
    <location>
        <begin position="1069"/>
        <end position="1089"/>
    </location>
</feature>
<keyword evidence="2 4" id="KW-0863">Zinc-finger</keyword>
<accession>A0A9W8A4P5</accession>
<dbReference type="SUPFAM" id="SSF57903">
    <property type="entry name" value="FYVE/PHD zinc finger"/>
    <property type="match status" value="2"/>
</dbReference>
<dbReference type="InterPro" id="IPR043151">
    <property type="entry name" value="BAH_sf"/>
</dbReference>
<evidence type="ECO:0000313" key="8">
    <source>
        <dbReference type="EMBL" id="KAJ1918182.1"/>
    </source>
</evidence>
<feature type="compositionally biased region" description="Basic and acidic residues" evidence="5">
    <location>
        <begin position="349"/>
        <end position="361"/>
    </location>
</feature>
<keyword evidence="3" id="KW-0862">Zinc</keyword>
<feature type="region of interest" description="Disordered" evidence="5">
    <location>
        <begin position="853"/>
        <end position="885"/>
    </location>
</feature>
<dbReference type="InterPro" id="IPR029617">
    <property type="entry name" value="Snt2"/>
</dbReference>
<gene>
    <name evidence="8" type="primary">SNT2</name>
    <name evidence="8" type="ORF">H4219_002739</name>
</gene>
<dbReference type="OrthoDB" id="336088at2759"/>
<dbReference type="InterPro" id="IPR001965">
    <property type="entry name" value="Znf_PHD"/>
</dbReference>
<dbReference type="InterPro" id="IPR001025">
    <property type="entry name" value="BAH_dom"/>
</dbReference>
<dbReference type="PROSITE" id="PS01359">
    <property type="entry name" value="ZF_PHD_1"/>
    <property type="match status" value="2"/>
</dbReference>
<dbReference type="GO" id="GO:0048189">
    <property type="term" value="C:Lid2 complex"/>
    <property type="evidence" value="ECO:0007669"/>
    <property type="project" value="TreeGrafter"/>
</dbReference>
<dbReference type="Pfam" id="PF01426">
    <property type="entry name" value="BAH"/>
    <property type="match status" value="1"/>
</dbReference>
<evidence type="ECO:0000256" key="4">
    <source>
        <dbReference type="PROSITE-ProRule" id="PRU00146"/>
    </source>
</evidence>
<evidence type="ECO:0000256" key="2">
    <source>
        <dbReference type="ARBA" id="ARBA00022771"/>
    </source>
</evidence>
<feature type="compositionally biased region" description="Polar residues" evidence="5">
    <location>
        <begin position="853"/>
        <end position="865"/>
    </location>
</feature>
<keyword evidence="9" id="KW-1185">Reference proteome</keyword>
<keyword evidence="1" id="KW-0479">Metal-binding</keyword>
<comment type="caution">
    <text evidence="8">The sequence shown here is derived from an EMBL/GenBank/DDBJ whole genome shotgun (WGS) entry which is preliminary data.</text>
</comment>
<feature type="compositionally biased region" description="Polar residues" evidence="5">
    <location>
        <begin position="749"/>
        <end position="760"/>
    </location>
</feature>
<evidence type="ECO:0000259" key="6">
    <source>
        <dbReference type="PROSITE" id="PS50016"/>
    </source>
</evidence>
<feature type="compositionally biased region" description="Polar residues" evidence="5">
    <location>
        <begin position="77"/>
        <end position="90"/>
    </location>
</feature>
<dbReference type="PANTHER" id="PTHR47672:SF1">
    <property type="entry name" value="E3 UBIQUITIN-PROTEIN LIGASE SNT2"/>
    <property type="match status" value="1"/>
</dbReference>
<reference evidence="8" key="1">
    <citation type="submission" date="2022-07" db="EMBL/GenBank/DDBJ databases">
        <title>Phylogenomic reconstructions and comparative analyses of Kickxellomycotina fungi.</title>
        <authorList>
            <person name="Reynolds N.K."/>
            <person name="Stajich J.E."/>
            <person name="Barry K."/>
            <person name="Grigoriev I.V."/>
            <person name="Crous P."/>
            <person name="Smith M.E."/>
        </authorList>
    </citation>
    <scope>NUCLEOTIDE SEQUENCE</scope>
    <source>
        <strain evidence="8">NBRC 100468</strain>
    </source>
</reference>
<feature type="domain" description="BAH" evidence="7">
    <location>
        <begin position="134"/>
        <end position="252"/>
    </location>
</feature>
<evidence type="ECO:0000256" key="3">
    <source>
        <dbReference type="ARBA" id="ARBA00022833"/>
    </source>
</evidence>
<proteinExistence type="predicted"/>
<dbReference type="InterPro" id="IPR013083">
    <property type="entry name" value="Znf_RING/FYVE/PHD"/>
</dbReference>
<dbReference type="InterPro" id="IPR019787">
    <property type="entry name" value="Znf_PHD-finger"/>
</dbReference>
<feature type="region of interest" description="Disordered" evidence="5">
    <location>
        <begin position="487"/>
        <end position="519"/>
    </location>
</feature>
<dbReference type="Proteomes" id="UP001150538">
    <property type="component" value="Unassembled WGS sequence"/>
</dbReference>
<feature type="region of interest" description="Disordered" evidence="5">
    <location>
        <begin position="1"/>
        <end position="33"/>
    </location>
</feature>
<sequence>MPRRRKGHSGEQPRRAKATTPPSTASRKPSSVTLSGGLVVSVDDFVYLSPESTDEPYYIGRVMEFVTRSRAYGSRRTLLQQQDPSPTKPQAPSGEKTATTGGGNAGAPPARRLSSRSTSRTRTRPSYKEYSTDEDDEEGDMAGHEKTETKADASDSDDADFVSQAGMSGIQVRIAWFQRPRDLPNTRLKTKDPKLLVATMHTDLNPVTAIRGKCHAKHSSEIDSLEQWKRMPDHFYYNQLFDRYIMRLYDIVPVSRVVNVPEDVRQKLLTTYKFVITEPSKVSELTDSRRACVVCSQWCASPESMNCSTCKQNYHMRCLDPPLTKKPSKGYGWQCVSCLKRLHEQRLQEEKARQASQDRTRSSAGYPKSSMSDTSSRCSSPPPRPLDVSTAPQPKKPRLESPVSAAGDEINKIDEQLSHVSIRKKALLWPFRYFGIYSNMEDVLNDDERIYPRAASRIGSKYQAHIPDVVPSSENDSGTDGLRQRITQSEASSVDMDADQRSVTRSETTPGPQEFGSIRSPVFAGLPQRLASHKNSRAKRTKSYQALSEAWNAIEASRGNDDDGLIFKMPGDLDEEELDLYFESVVPYLQSNASPEHNYTLLDAQEAALRMLSERNYDTEEVLQMVDELKNVYIKEKPQGECWTEATRKKFFAMMREHGSNLEIILKNMAGMSRSQLTLYYYLNRPTEQGKQALGAFEQKHYQMLRRSLGQGEAAAAAAATTTTAAAAAAVNPKANANEDGGEHVGESGSMTSTNVSPTDSPRHHGGTSMTTRDHASSPSQSASAYLRCLNCHRERASRWFPAPMELKINAPRTDRRGNMARHLICGDCRDHWCRYASMPSLDTIHSSLISNGAASRGSNKSGQINAKKKDDDAKRRGGIRGPIQIPKSKETVPWAALPCDVCRCDIETDADHIMHCEGCGLCVHNYCYGYDISHKAGKKWKCDMCLNVSTPTASIVPMCMICRKVSPERPYQAMWHTSGFNWAHVICALSMPETTFCLIDHKRVVNGIPAIPPEAWTNTCSICKVPEGAVISSYTKSSDGDEVQFAHPWCAFEASKLLLVTTLDTPPQQDQQLHHEQQLQNSACHSGSFTSSHQNITVVLAKKDELHPGVAGHAFDDKDPSGRPFVKQLVNNKRMLAPPGRGALQRSALTQNYTDNSSHKRKASQVSQDTAISNNNTDSITATISSNSSSLVNPASITKIINYTSLDNHTDFRDLCDSQDESMAALKRVIGSICSASCSRCSTDFSPYWRHINNDSPSPITPVSIKELKKGNVLLPPLETPSDENGSPRLEKPLTCQHCFARSYHI</sequence>
<dbReference type="Gene3D" id="2.30.30.490">
    <property type="match status" value="1"/>
</dbReference>
<dbReference type="GO" id="GO:0004842">
    <property type="term" value="F:ubiquitin-protein transferase activity"/>
    <property type="evidence" value="ECO:0007669"/>
    <property type="project" value="TreeGrafter"/>
</dbReference>
<dbReference type="Gene3D" id="3.30.40.10">
    <property type="entry name" value="Zinc/RING finger domain, C3HC4 (zinc finger)"/>
    <property type="match status" value="2"/>
</dbReference>
<evidence type="ECO:0000256" key="5">
    <source>
        <dbReference type="SAM" id="MobiDB-lite"/>
    </source>
</evidence>
<dbReference type="PROSITE" id="PS50016">
    <property type="entry name" value="ZF_PHD_2"/>
    <property type="match status" value="1"/>
</dbReference>
<dbReference type="EMBL" id="JANBPU010000051">
    <property type="protein sequence ID" value="KAJ1918182.1"/>
    <property type="molecule type" value="Genomic_DNA"/>
</dbReference>
<protein>
    <submittedName>
        <fullName evidence="8">PHD type zinc finger protein with BAH domain-containing protein</fullName>
    </submittedName>
</protein>
<dbReference type="CDD" id="cd15571">
    <property type="entry name" value="ePHD"/>
    <property type="match status" value="1"/>
</dbReference>
<feature type="region of interest" description="Disordered" evidence="5">
    <location>
        <begin position="349"/>
        <end position="407"/>
    </location>
</feature>
<feature type="region of interest" description="Disordered" evidence="5">
    <location>
        <begin position="74"/>
        <end position="161"/>
    </location>
</feature>
<feature type="domain" description="PHD-type" evidence="6">
    <location>
        <begin position="289"/>
        <end position="341"/>
    </location>
</feature>
<dbReference type="GO" id="GO:0003682">
    <property type="term" value="F:chromatin binding"/>
    <property type="evidence" value="ECO:0007669"/>
    <property type="project" value="InterPro"/>
</dbReference>
<dbReference type="Pfam" id="PF00628">
    <property type="entry name" value="PHD"/>
    <property type="match status" value="1"/>
</dbReference>
<dbReference type="Pfam" id="PF13832">
    <property type="entry name" value="zf-HC5HC2H_2"/>
    <property type="match status" value="1"/>
</dbReference>
<evidence type="ECO:0000256" key="1">
    <source>
        <dbReference type="ARBA" id="ARBA00022723"/>
    </source>
</evidence>
<name>A0A9W8A4P5_9FUNG</name>
<dbReference type="GO" id="GO:0036205">
    <property type="term" value="P:histone catabolic process"/>
    <property type="evidence" value="ECO:0007669"/>
    <property type="project" value="TreeGrafter"/>
</dbReference>
<feature type="compositionally biased region" description="Polar residues" evidence="5">
    <location>
        <begin position="20"/>
        <end position="29"/>
    </location>
</feature>
<dbReference type="CDD" id="cd15497">
    <property type="entry name" value="PHD1_Snt2p_like"/>
    <property type="match status" value="1"/>
</dbReference>
<feature type="compositionally biased region" description="Low complexity" evidence="5">
    <location>
        <begin position="106"/>
        <end position="118"/>
    </location>
</feature>
<dbReference type="SMART" id="SM00249">
    <property type="entry name" value="PHD"/>
    <property type="match status" value="2"/>
</dbReference>
<dbReference type="PANTHER" id="PTHR47672">
    <property type="entry name" value="E3 UBIQUITIN-PROTEIN LIGASE SNT2"/>
    <property type="match status" value="1"/>
</dbReference>
<dbReference type="SMART" id="SM00439">
    <property type="entry name" value="BAH"/>
    <property type="match status" value="1"/>
</dbReference>